<dbReference type="EMBL" id="JADNRY010000010">
    <property type="protein sequence ID" value="KAF9075094.1"/>
    <property type="molecule type" value="Genomic_DNA"/>
</dbReference>
<sequence>MASLVAFISTIGDLITVVGAFQSLFPSGSQIVITLQDFGGLLRLEVARLQSTRLNFYDVWLPAISRRAVIDDNDITPQVRPSLLFRQNAAVLHVDDFVQGMFLVMELYGLLLHMHAVWTTLRRIQVGASSLDDPRLNIDTRSAITYTSSARTFVREMNELSWIRRLDSVKHVRSDWSLYPGGAFPLRFYIYSFSDRYLPLPNSVHPLTHPFPGIGGAIGDNPPMAYRRTTLDAASWIAQARERHIVAIRNIYNLRTSQAPGFATELDKLMVMLEARLVRQGGVKGLDRLHGVDDVYSSEKEEKEALLELSINHKDGDKEEVVV</sequence>
<accession>A0A9P5UDE9</accession>
<dbReference type="Proteomes" id="UP000772434">
    <property type="component" value="Unassembled WGS sequence"/>
</dbReference>
<dbReference type="OrthoDB" id="2893556at2759"/>
<feature type="signal peptide" evidence="1">
    <location>
        <begin position="1"/>
        <end position="20"/>
    </location>
</feature>
<evidence type="ECO:0000256" key="1">
    <source>
        <dbReference type="SAM" id="SignalP"/>
    </source>
</evidence>
<reference evidence="2" key="1">
    <citation type="submission" date="2020-11" db="EMBL/GenBank/DDBJ databases">
        <authorList>
            <consortium name="DOE Joint Genome Institute"/>
            <person name="Ahrendt S."/>
            <person name="Riley R."/>
            <person name="Andreopoulos W."/>
            <person name="Labutti K."/>
            <person name="Pangilinan J."/>
            <person name="Ruiz-Duenas F.J."/>
            <person name="Barrasa J.M."/>
            <person name="Sanchez-Garcia M."/>
            <person name="Camarero S."/>
            <person name="Miyauchi S."/>
            <person name="Serrano A."/>
            <person name="Linde D."/>
            <person name="Babiker R."/>
            <person name="Drula E."/>
            <person name="Ayuso-Fernandez I."/>
            <person name="Pacheco R."/>
            <person name="Padilla G."/>
            <person name="Ferreira P."/>
            <person name="Barriuso J."/>
            <person name="Kellner H."/>
            <person name="Castanera R."/>
            <person name="Alfaro M."/>
            <person name="Ramirez L."/>
            <person name="Pisabarro A.G."/>
            <person name="Kuo A."/>
            <person name="Tritt A."/>
            <person name="Lipzen A."/>
            <person name="He G."/>
            <person name="Yan M."/>
            <person name="Ng V."/>
            <person name="Cullen D."/>
            <person name="Martin F."/>
            <person name="Rosso M.-N."/>
            <person name="Henrissat B."/>
            <person name="Hibbett D."/>
            <person name="Martinez A.T."/>
            <person name="Grigoriev I.V."/>
        </authorList>
    </citation>
    <scope>NUCLEOTIDE SEQUENCE</scope>
    <source>
        <strain evidence="2">AH 40177</strain>
    </source>
</reference>
<protein>
    <submittedName>
        <fullName evidence="2">Uncharacterized protein</fullName>
    </submittedName>
</protein>
<name>A0A9P5UDE9_9AGAR</name>
<feature type="chain" id="PRO_5040196890" evidence="1">
    <location>
        <begin position="21"/>
        <end position="323"/>
    </location>
</feature>
<keyword evidence="1" id="KW-0732">Signal</keyword>
<dbReference type="AlphaFoldDB" id="A0A9P5UDE9"/>
<evidence type="ECO:0000313" key="3">
    <source>
        <dbReference type="Proteomes" id="UP000772434"/>
    </source>
</evidence>
<proteinExistence type="predicted"/>
<keyword evidence="3" id="KW-1185">Reference proteome</keyword>
<gene>
    <name evidence="2" type="ORF">BDP27DRAFT_1460938</name>
</gene>
<evidence type="ECO:0000313" key="2">
    <source>
        <dbReference type="EMBL" id="KAF9075094.1"/>
    </source>
</evidence>
<organism evidence="2 3">
    <name type="scientific">Rhodocollybia butyracea</name>
    <dbReference type="NCBI Taxonomy" id="206335"/>
    <lineage>
        <taxon>Eukaryota</taxon>
        <taxon>Fungi</taxon>
        <taxon>Dikarya</taxon>
        <taxon>Basidiomycota</taxon>
        <taxon>Agaricomycotina</taxon>
        <taxon>Agaricomycetes</taxon>
        <taxon>Agaricomycetidae</taxon>
        <taxon>Agaricales</taxon>
        <taxon>Marasmiineae</taxon>
        <taxon>Omphalotaceae</taxon>
        <taxon>Rhodocollybia</taxon>
    </lineage>
</organism>
<comment type="caution">
    <text evidence="2">The sequence shown here is derived from an EMBL/GenBank/DDBJ whole genome shotgun (WGS) entry which is preliminary data.</text>
</comment>